<keyword evidence="2" id="KW-1185">Reference proteome</keyword>
<accession>A0A834L242</accession>
<reference evidence="1" key="1">
    <citation type="submission" date="2019-11" db="EMBL/GenBank/DDBJ databases">
        <authorList>
            <person name="Liu Y."/>
            <person name="Hou J."/>
            <person name="Li T.-Q."/>
            <person name="Guan C.-H."/>
            <person name="Wu X."/>
            <person name="Wu H.-Z."/>
            <person name="Ling F."/>
            <person name="Zhang R."/>
            <person name="Shi X.-G."/>
            <person name="Ren J.-P."/>
            <person name="Chen E.-F."/>
            <person name="Sun J.-M."/>
        </authorList>
    </citation>
    <scope>NUCLEOTIDE SEQUENCE</scope>
    <source>
        <strain evidence="1">Adult_tree_wgs_1</strain>
        <tissue evidence="1">Leaves</tissue>
    </source>
</reference>
<proteinExistence type="predicted"/>
<dbReference type="Proteomes" id="UP000626092">
    <property type="component" value="Unassembled WGS sequence"/>
</dbReference>
<evidence type="ECO:0000313" key="2">
    <source>
        <dbReference type="Proteomes" id="UP000626092"/>
    </source>
</evidence>
<evidence type="ECO:0000313" key="1">
    <source>
        <dbReference type="EMBL" id="KAF7112545.1"/>
    </source>
</evidence>
<gene>
    <name evidence="1" type="ORF">RHSIM_RhsimUnG0218600</name>
</gene>
<evidence type="ECO:0008006" key="3">
    <source>
        <dbReference type="Google" id="ProtNLM"/>
    </source>
</evidence>
<sequence length="142" mass="17179">MLFRLSTQKEVMVADIVDDQNQDYWKFQFRRDLYWESDQLQNLVQLMSAVQLHESHEEDCLQWRWSKAKSVLVRRGILDNSHNICPLCNIGEESPDHLLLLCKVARKVWDEIFVWWQMNWNCPTTFKALFLSWDSIRFKNLE</sequence>
<name>A0A834L242_RHOSS</name>
<dbReference type="OrthoDB" id="1736928at2759"/>
<dbReference type="EMBL" id="WJXA01000474">
    <property type="protein sequence ID" value="KAF7112545.1"/>
    <property type="molecule type" value="Genomic_DNA"/>
</dbReference>
<organism evidence="1 2">
    <name type="scientific">Rhododendron simsii</name>
    <name type="common">Sims's rhododendron</name>
    <dbReference type="NCBI Taxonomy" id="118357"/>
    <lineage>
        <taxon>Eukaryota</taxon>
        <taxon>Viridiplantae</taxon>
        <taxon>Streptophyta</taxon>
        <taxon>Embryophyta</taxon>
        <taxon>Tracheophyta</taxon>
        <taxon>Spermatophyta</taxon>
        <taxon>Magnoliopsida</taxon>
        <taxon>eudicotyledons</taxon>
        <taxon>Gunneridae</taxon>
        <taxon>Pentapetalae</taxon>
        <taxon>asterids</taxon>
        <taxon>Ericales</taxon>
        <taxon>Ericaceae</taxon>
        <taxon>Ericoideae</taxon>
        <taxon>Rhodoreae</taxon>
        <taxon>Rhododendron</taxon>
    </lineage>
</organism>
<comment type="caution">
    <text evidence="1">The sequence shown here is derived from an EMBL/GenBank/DDBJ whole genome shotgun (WGS) entry which is preliminary data.</text>
</comment>
<protein>
    <recommendedName>
        <fullName evidence="3">Reverse transcriptase zinc-binding domain-containing protein</fullName>
    </recommendedName>
</protein>
<dbReference type="AlphaFoldDB" id="A0A834L242"/>